<gene>
    <name evidence="1" type="ORF">DFH07DRAFT_748903</name>
</gene>
<dbReference type="AlphaFoldDB" id="A0AAD7IMC0"/>
<accession>A0AAD7IMC0</accession>
<keyword evidence="2" id="KW-1185">Reference proteome</keyword>
<organism evidence="1 2">
    <name type="scientific">Mycena maculata</name>
    <dbReference type="NCBI Taxonomy" id="230809"/>
    <lineage>
        <taxon>Eukaryota</taxon>
        <taxon>Fungi</taxon>
        <taxon>Dikarya</taxon>
        <taxon>Basidiomycota</taxon>
        <taxon>Agaricomycotina</taxon>
        <taxon>Agaricomycetes</taxon>
        <taxon>Agaricomycetidae</taxon>
        <taxon>Agaricales</taxon>
        <taxon>Marasmiineae</taxon>
        <taxon>Mycenaceae</taxon>
        <taxon>Mycena</taxon>
    </lineage>
</organism>
<reference evidence="1" key="1">
    <citation type="submission" date="2023-03" db="EMBL/GenBank/DDBJ databases">
        <title>Massive genome expansion in bonnet fungi (Mycena s.s.) driven by repeated elements and novel gene families across ecological guilds.</title>
        <authorList>
            <consortium name="Lawrence Berkeley National Laboratory"/>
            <person name="Harder C.B."/>
            <person name="Miyauchi S."/>
            <person name="Viragh M."/>
            <person name="Kuo A."/>
            <person name="Thoen E."/>
            <person name="Andreopoulos B."/>
            <person name="Lu D."/>
            <person name="Skrede I."/>
            <person name="Drula E."/>
            <person name="Henrissat B."/>
            <person name="Morin E."/>
            <person name="Kohler A."/>
            <person name="Barry K."/>
            <person name="LaButti K."/>
            <person name="Morin E."/>
            <person name="Salamov A."/>
            <person name="Lipzen A."/>
            <person name="Mereny Z."/>
            <person name="Hegedus B."/>
            <person name="Baldrian P."/>
            <person name="Stursova M."/>
            <person name="Weitz H."/>
            <person name="Taylor A."/>
            <person name="Grigoriev I.V."/>
            <person name="Nagy L.G."/>
            <person name="Martin F."/>
            <person name="Kauserud H."/>
        </authorList>
    </citation>
    <scope>NUCLEOTIDE SEQUENCE</scope>
    <source>
        <strain evidence="1">CBHHK188m</strain>
    </source>
</reference>
<comment type="caution">
    <text evidence="1">The sequence shown here is derived from an EMBL/GenBank/DDBJ whole genome shotgun (WGS) entry which is preliminary data.</text>
</comment>
<name>A0AAD7IMC0_9AGAR</name>
<protein>
    <submittedName>
        <fullName evidence="1">Uncharacterized protein</fullName>
    </submittedName>
</protein>
<sequence length="274" mass="31195">MRAILFTKTGLLPIRYRRAIIALNHAKYWAQLEDDHFARAAYTESLRLSSTRCVSWASDLRAVLASLPIPVACTEVSLESAGGIDDIISAVESSCESLLQGKLDNAVRTGFLRQQLEKDEKGQLRTVVLRFRHYLDIVNVAHRKAFTRFLLSDHSLGVEALRHTDRDRKYPIPRAWRLCRYCQLDIEDETHAALVCTAHLELTPLRAALLRDIFAIQPSLQHCAHTQTAREFLGRVLLDHAVTWRGMCRTCWICSHWKKFGFHQGTSTSVDGMI</sequence>
<dbReference type="EMBL" id="JARJLG010000103">
    <property type="protein sequence ID" value="KAJ7745460.1"/>
    <property type="molecule type" value="Genomic_DNA"/>
</dbReference>
<proteinExistence type="predicted"/>
<evidence type="ECO:0000313" key="1">
    <source>
        <dbReference type="EMBL" id="KAJ7745460.1"/>
    </source>
</evidence>
<dbReference type="Proteomes" id="UP001215280">
    <property type="component" value="Unassembled WGS sequence"/>
</dbReference>
<evidence type="ECO:0000313" key="2">
    <source>
        <dbReference type="Proteomes" id="UP001215280"/>
    </source>
</evidence>